<evidence type="ECO:0000256" key="1">
    <source>
        <dbReference type="SAM" id="Phobius"/>
    </source>
</evidence>
<reference evidence="2 3" key="1">
    <citation type="submission" date="2024-07" db="EMBL/GenBank/DDBJ databases">
        <title>Section-level genome sequencing and comparative genomics of Aspergillus sections Usti and Cavernicolus.</title>
        <authorList>
            <consortium name="Lawrence Berkeley National Laboratory"/>
            <person name="Nybo J.L."/>
            <person name="Vesth T.C."/>
            <person name="Theobald S."/>
            <person name="Frisvad J.C."/>
            <person name="Larsen T.O."/>
            <person name="Kjaerboelling I."/>
            <person name="Rothschild-Mancinelli K."/>
            <person name="Lyhne E.K."/>
            <person name="Kogle M.E."/>
            <person name="Barry K."/>
            <person name="Clum A."/>
            <person name="Na H."/>
            <person name="Ledsgaard L."/>
            <person name="Lin J."/>
            <person name="Lipzen A."/>
            <person name="Kuo A."/>
            <person name="Riley R."/>
            <person name="Mondo S."/>
            <person name="Labutti K."/>
            <person name="Haridas S."/>
            <person name="Pangalinan J."/>
            <person name="Salamov A.A."/>
            <person name="Simmons B.A."/>
            <person name="Magnuson J.K."/>
            <person name="Chen J."/>
            <person name="Drula E."/>
            <person name="Henrissat B."/>
            <person name="Wiebenga A."/>
            <person name="Lubbers R.J."/>
            <person name="Gomes A.C."/>
            <person name="Makela M.R."/>
            <person name="Stajich J."/>
            <person name="Grigoriev I.V."/>
            <person name="Mortensen U.H."/>
            <person name="De Vries R.P."/>
            <person name="Baker S.E."/>
            <person name="Andersen M.R."/>
        </authorList>
    </citation>
    <scope>NUCLEOTIDE SEQUENCE [LARGE SCALE GENOMIC DNA]</scope>
    <source>
        <strain evidence="2 3">CBS 209.92</strain>
    </source>
</reference>
<feature type="transmembrane region" description="Helical" evidence="1">
    <location>
        <begin position="6"/>
        <end position="23"/>
    </location>
</feature>
<accession>A0ABR4GA64</accession>
<gene>
    <name evidence="2" type="ORF">BJX66DRAFT_301714</name>
</gene>
<evidence type="ECO:0000313" key="3">
    <source>
        <dbReference type="Proteomes" id="UP001610563"/>
    </source>
</evidence>
<comment type="caution">
    <text evidence="2">The sequence shown here is derived from an EMBL/GenBank/DDBJ whole genome shotgun (WGS) entry which is preliminary data.</text>
</comment>
<organism evidence="2 3">
    <name type="scientific">Aspergillus keveii</name>
    <dbReference type="NCBI Taxonomy" id="714993"/>
    <lineage>
        <taxon>Eukaryota</taxon>
        <taxon>Fungi</taxon>
        <taxon>Dikarya</taxon>
        <taxon>Ascomycota</taxon>
        <taxon>Pezizomycotina</taxon>
        <taxon>Eurotiomycetes</taxon>
        <taxon>Eurotiomycetidae</taxon>
        <taxon>Eurotiales</taxon>
        <taxon>Aspergillaceae</taxon>
        <taxon>Aspergillus</taxon>
        <taxon>Aspergillus subgen. Nidulantes</taxon>
    </lineage>
</organism>
<dbReference type="Proteomes" id="UP001610563">
    <property type="component" value="Unassembled WGS sequence"/>
</dbReference>
<keyword evidence="1" id="KW-1133">Transmembrane helix</keyword>
<evidence type="ECO:0000313" key="2">
    <source>
        <dbReference type="EMBL" id="KAL2795480.1"/>
    </source>
</evidence>
<proteinExistence type="predicted"/>
<dbReference type="EMBL" id="JBFTWV010000034">
    <property type="protein sequence ID" value="KAL2795480.1"/>
    <property type="molecule type" value="Genomic_DNA"/>
</dbReference>
<keyword evidence="1" id="KW-0812">Transmembrane</keyword>
<keyword evidence="1" id="KW-0472">Membrane</keyword>
<name>A0ABR4GA64_9EURO</name>
<protein>
    <submittedName>
        <fullName evidence="2">Uncharacterized protein</fullName>
    </submittedName>
</protein>
<keyword evidence="3" id="KW-1185">Reference proteome</keyword>
<sequence length="70" mass="7762">MDSGGYEWCVLLIDCVNICLVLAKKSRSQSGRSIPGILRIPVQCRAILLTDVEFVKPREKNILQSAICPC</sequence>